<dbReference type="InterPro" id="IPR026875">
    <property type="entry name" value="PHydrolase_assoc_dom"/>
</dbReference>
<proteinExistence type="predicted"/>
<sequence length="456" mass="51539">MIHSPCFRRLQGKTQVFPGNESDFYRNRLTHSLEVAQIAKSIAIRLNATASQFKRKVFKIEPDIVEFAGLAHDLGHPPFGHNGEEALDECMRNHGGFEGNAQTLRIVAHLEKKATFPSLDRDFLPIATDHMDLRCGLNLTFRSLAALLKYDRLIPERSSDREESGVMKGYYAEDAGLVSMIKQHVLGDDFSGEFKTIECSIMDIADDIAYSTYDLEDNFKAGFLTPMSLFSLDDDIYDAVAATIRKRIPKQYPEKITLLDKIEGDLVRKILYTIFNEVLFGVGDEVKSIMRARNIEWSAKKMLVAAEVQALSYKLANDGYHRVKFTSSIVQSFLSGIEVVAHATHPQLHQVRLEFETFLFVEVLKNITYHAIIRSPGLQVVEYRGKDIVTAIFNAVAGSDGTRLLPDDFRAICRGASEMVKMRTICDFIAGMTDRYAFEFYGRLYGTNHLTIHKPL</sequence>
<dbReference type="OrthoDB" id="9803619at2"/>
<dbReference type="SUPFAM" id="SSF109604">
    <property type="entry name" value="HD-domain/PDEase-like"/>
    <property type="match status" value="1"/>
</dbReference>
<dbReference type="Gene3D" id="1.10.3550.10">
    <property type="entry name" value="eoxyguanosinetriphosphate triphosphohydrolase domain-like"/>
    <property type="match status" value="1"/>
</dbReference>
<dbReference type="SMART" id="SM00471">
    <property type="entry name" value="HDc"/>
    <property type="match status" value="1"/>
</dbReference>
<organism evidence="3 4">
    <name type="scientific">Methylocystis hirsuta</name>
    <dbReference type="NCBI Taxonomy" id="369798"/>
    <lineage>
        <taxon>Bacteria</taxon>
        <taxon>Pseudomonadati</taxon>
        <taxon>Pseudomonadota</taxon>
        <taxon>Alphaproteobacteria</taxon>
        <taxon>Hyphomicrobiales</taxon>
        <taxon>Methylocystaceae</taxon>
        <taxon>Methylocystis</taxon>
    </lineage>
</organism>
<comment type="caution">
    <text evidence="3">The sequence shown here is derived from an EMBL/GenBank/DDBJ whole genome shotgun (WGS) entry which is preliminary data.</text>
</comment>
<keyword evidence="1 3" id="KW-0378">Hydrolase</keyword>
<dbReference type="InterPro" id="IPR027432">
    <property type="entry name" value="dGTP_triphosphohydrolase_C"/>
</dbReference>
<accession>A0A3M9XPR6</accession>
<dbReference type="Pfam" id="PF13286">
    <property type="entry name" value="HD_assoc"/>
    <property type="match status" value="1"/>
</dbReference>
<feature type="domain" description="HD" evidence="2">
    <location>
        <begin position="28"/>
        <end position="211"/>
    </location>
</feature>
<dbReference type="CDD" id="cd00077">
    <property type="entry name" value="HDc"/>
    <property type="match status" value="1"/>
</dbReference>
<gene>
    <name evidence="3" type="primary">dgt</name>
    <name evidence="3" type="ORF">D1O30_12135</name>
</gene>
<dbReference type="AlphaFoldDB" id="A0A3M9XPR6"/>
<dbReference type="EMBL" id="QWDD01000001">
    <property type="protein sequence ID" value="RNJ50233.1"/>
    <property type="molecule type" value="Genomic_DNA"/>
</dbReference>
<dbReference type="PROSITE" id="PS51831">
    <property type="entry name" value="HD"/>
    <property type="match status" value="1"/>
</dbReference>
<dbReference type="InterPro" id="IPR006261">
    <property type="entry name" value="dGTPase"/>
</dbReference>
<evidence type="ECO:0000313" key="3">
    <source>
        <dbReference type="EMBL" id="RNJ50233.1"/>
    </source>
</evidence>
<dbReference type="Gene3D" id="1.10.3210.10">
    <property type="entry name" value="Hypothetical protein af1432"/>
    <property type="match status" value="1"/>
</dbReference>
<dbReference type="InterPro" id="IPR050135">
    <property type="entry name" value="dGTPase-like"/>
</dbReference>
<dbReference type="GO" id="GO:0006203">
    <property type="term" value="P:dGTP catabolic process"/>
    <property type="evidence" value="ECO:0007669"/>
    <property type="project" value="TreeGrafter"/>
</dbReference>
<dbReference type="InterPro" id="IPR006674">
    <property type="entry name" value="HD_domain"/>
</dbReference>
<dbReference type="PANTHER" id="PTHR11373:SF32">
    <property type="entry name" value="DEOXYGUANOSINETRIPHOSPHATE TRIPHOSPHOHYDROLASE"/>
    <property type="match status" value="1"/>
</dbReference>
<dbReference type="InterPro" id="IPR003607">
    <property type="entry name" value="HD/PDEase_dom"/>
</dbReference>
<dbReference type="Pfam" id="PF01966">
    <property type="entry name" value="HD"/>
    <property type="match status" value="1"/>
</dbReference>
<evidence type="ECO:0000259" key="2">
    <source>
        <dbReference type="PROSITE" id="PS51831"/>
    </source>
</evidence>
<dbReference type="NCBIfam" id="TIGR01353">
    <property type="entry name" value="dGTP_triPase"/>
    <property type="match status" value="1"/>
</dbReference>
<keyword evidence="4" id="KW-1185">Reference proteome</keyword>
<dbReference type="GO" id="GO:0008832">
    <property type="term" value="F:dGTPase activity"/>
    <property type="evidence" value="ECO:0007669"/>
    <property type="project" value="TreeGrafter"/>
</dbReference>
<dbReference type="Proteomes" id="UP000268623">
    <property type="component" value="Unassembled WGS sequence"/>
</dbReference>
<evidence type="ECO:0000256" key="1">
    <source>
        <dbReference type="ARBA" id="ARBA00022801"/>
    </source>
</evidence>
<protein>
    <submittedName>
        <fullName evidence="3">DNTP triphosphohydrolase</fullName>
    </submittedName>
</protein>
<dbReference type="PANTHER" id="PTHR11373">
    <property type="entry name" value="DEOXYNUCLEOSIDE TRIPHOSPHATE TRIPHOSPHOHYDROLASE"/>
    <property type="match status" value="1"/>
</dbReference>
<reference evidence="3 4" key="1">
    <citation type="submission" date="2018-08" db="EMBL/GenBank/DDBJ databases">
        <title>Genome sequence of Methylocystis hirsuta CSC1, a methanotroph able to accumulate PHAs.</title>
        <authorList>
            <person name="Bordel S."/>
            <person name="Rodriguez E."/>
            <person name="Gancedo J."/>
            <person name="Munoz R."/>
        </authorList>
    </citation>
    <scope>NUCLEOTIDE SEQUENCE [LARGE SCALE GENOMIC DNA]</scope>
    <source>
        <strain evidence="3 4">CSC1</strain>
    </source>
</reference>
<name>A0A3M9XPR6_9HYPH</name>
<evidence type="ECO:0000313" key="4">
    <source>
        <dbReference type="Proteomes" id="UP000268623"/>
    </source>
</evidence>